<dbReference type="InterPro" id="IPR036188">
    <property type="entry name" value="FAD/NAD-bd_sf"/>
</dbReference>
<feature type="binding site" evidence="1">
    <location>
        <position position="304"/>
    </location>
    <ligand>
        <name>FAD</name>
        <dbReference type="ChEBI" id="CHEBI:57692"/>
    </ligand>
</feature>
<dbReference type="InterPro" id="IPR043683">
    <property type="entry name" value="TetX_monooxygenase"/>
</dbReference>
<keyword evidence="1" id="KW-0547">Nucleotide-binding</keyword>
<comment type="subunit">
    <text evidence="1">Monomer.</text>
</comment>
<dbReference type="GO" id="GO:0004497">
    <property type="term" value="F:monooxygenase activity"/>
    <property type="evidence" value="ECO:0007669"/>
    <property type="project" value="UniProtKB-UniRule"/>
</dbReference>
<protein>
    <recommendedName>
        <fullName evidence="1">Flavin-dependent monooxygenase</fullName>
    </recommendedName>
    <alternativeName>
        <fullName evidence="1">TetX monooxygenase</fullName>
        <shortName evidence="1">TetX</shortName>
        <ecNumber evidence="1">1.14.13.-</ecNumber>
    </alternativeName>
</protein>
<keyword evidence="1" id="KW-0963">Cytoplasm</keyword>
<comment type="catalytic activity">
    <reaction evidence="1">
        <text>a tetracycline + NADPH + O2 + H(+) = an 11a-hydroxytetracycline + NADP(+) + H2O</text>
        <dbReference type="Rhea" id="RHEA:61444"/>
        <dbReference type="ChEBI" id="CHEBI:15377"/>
        <dbReference type="ChEBI" id="CHEBI:15378"/>
        <dbReference type="ChEBI" id="CHEBI:15379"/>
        <dbReference type="ChEBI" id="CHEBI:57783"/>
        <dbReference type="ChEBI" id="CHEBI:58349"/>
        <dbReference type="ChEBI" id="CHEBI:144644"/>
        <dbReference type="ChEBI" id="CHEBI:144645"/>
    </reaction>
</comment>
<dbReference type="EMBL" id="LJIW01000002">
    <property type="protein sequence ID" value="PNG92004.1"/>
    <property type="molecule type" value="Genomic_DNA"/>
</dbReference>
<evidence type="ECO:0000313" key="2">
    <source>
        <dbReference type="EMBL" id="PNG92004.1"/>
    </source>
</evidence>
<keyword evidence="1" id="KW-0285">Flavoprotein</keyword>
<dbReference type="PRINTS" id="PR00420">
    <property type="entry name" value="RNGMNOXGNASE"/>
</dbReference>
<dbReference type="Pfam" id="PF01494">
    <property type="entry name" value="FAD_binding_3"/>
    <property type="match status" value="1"/>
</dbReference>
<feature type="binding site" evidence="1">
    <location>
        <position position="49"/>
    </location>
    <ligand>
        <name>FAD</name>
        <dbReference type="ChEBI" id="CHEBI:57692"/>
    </ligand>
</feature>
<dbReference type="GO" id="GO:0005737">
    <property type="term" value="C:cytoplasm"/>
    <property type="evidence" value="ECO:0007669"/>
    <property type="project" value="UniProtKB-SubCell"/>
</dbReference>
<proteinExistence type="inferred from homology"/>
<keyword evidence="1" id="KW-0521">NADP</keyword>
<dbReference type="GO" id="GO:0071949">
    <property type="term" value="F:FAD binding"/>
    <property type="evidence" value="ECO:0007669"/>
    <property type="project" value="InterPro"/>
</dbReference>
<comment type="similarity">
    <text evidence="1">Belongs to the aromatic-ring hydroxylase family. TetX subfamily.</text>
</comment>
<dbReference type="RefSeq" id="WP_069866992.1">
    <property type="nucleotide sequence ID" value="NZ_CP023992.1"/>
</dbReference>
<dbReference type="PANTHER" id="PTHR46972:SF1">
    <property type="entry name" value="FAD DEPENDENT OXIDOREDUCTASE DOMAIN-CONTAINING PROTEIN"/>
    <property type="match status" value="1"/>
</dbReference>
<accession>A0A291SZZ4</accession>
<feature type="binding site" evidence="1">
    <location>
        <position position="42"/>
    </location>
    <ligand>
        <name>NADPH</name>
        <dbReference type="ChEBI" id="CHEBI:57783"/>
    </ligand>
</feature>
<evidence type="ECO:0000256" key="1">
    <source>
        <dbReference type="HAMAP-Rule" id="MF_00845"/>
    </source>
</evidence>
<dbReference type="Gene3D" id="3.50.50.60">
    <property type="entry name" value="FAD/NAD(P)-binding domain"/>
    <property type="match status" value="1"/>
</dbReference>
<keyword evidence="1" id="KW-0503">Monooxygenase</keyword>
<keyword evidence="1" id="KW-0274">FAD</keyword>
<dbReference type="Proteomes" id="UP000236520">
    <property type="component" value="Unassembled WGS sequence"/>
</dbReference>
<dbReference type="KEGG" id="smal:SMALA_6153"/>
<feature type="binding site" evidence="1">
    <location>
        <position position="111"/>
    </location>
    <ligand>
        <name>FAD</name>
        <dbReference type="ChEBI" id="CHEBI:57692"/>
    </ligand>
</feature>
<dbReference type="EC" id="1.14.13.-" evidence="1"/>
<reference evidence="2 3" key="1">
    <citation type="submission" date="2015-09" db="EMBL/GenBank/DDBJ databases">
        <title>Genome sequence, genome mining and natural product profiling of a biocontrol bacterium Streptomyces malaysiensis F913.</title>
        <authorList>
            <person name="Xu Y."/>
            <person name="Wei J."/>
            <person name="Xie J."/>
            <person name="Li T."/>
            <person name="Zhou Z."/>
        </authorList>
    </citation>
    <scope>NUCLEOTIDE SEQUENCE [LARGE SCALE GENOMIC DNA]</scope>
    <source>
        <strain evidence="2 3">F913</strain>
    </source>
</reference>
<comment type="caution">
    <text evidence="2">The sequence shown here is derived from an EMBL/GenBank/DDBJ whole genome shotgun (WGS) entry which is preliminary data.</text>
</comment>
<keyword evidence="1" id="KW-0560">Oxidoreductase</keyword>
<comment type="subcellular location">
    <subcellularLocation>
        <location evidence="1">Cytoplasm</location>
    </subcellularLocation>
</comment>
<name>A0A291SZZ4_STRMQ</name>
<dbReference type="PANTHER" id="PTHR46972">
    <property type="entry name" value="MONOOXYGENASE ASQM-RELATED"/>
    <property type="match status" value="1"/>
</dbReference>
<comment type="cofactor">
    <cofactor evidence="1">
        <name>FAD</name>
        <dbReference type="ChEBI" id="CHEBI:57692"/>
    </cofactor>
</comment>
<sequence>MSTAPRIAIAGAGLGGLTLARVLHVHGIASTVYELDASATARDQGGSLDMDPESGRQALLHAGLLEEFRPLSRPEDGELRLLGKDATVGFRIPAPEPGEGDEGEERPEIDRRALRDLLLRSLPEGTVRWGHKIRSASPGPGRPALTLSDGRTVEADLLVGADGAWSRIRPLVSEADPVYSGLSYVDCLLRDVDTRHPAVAELVGRGTMFALADEKGLIAQRNGGDRVRVYAAVKAPEEWSRSGLIDPADPVAAKKRLLDLFPDWDEGLRALIAESDGPLVARPIHALPIDHRWDRMPGVTLLGDAAHLMSPFAGAGANLAMLDGAELGLALATHDDLETALNAYETPMFPRAEAAAAQSADNLTDFFHPDGLRIARETFIALTSGGEAR</sequence>
<comment type="domain">
    <text evidence="1">Consists of an N-terminal FAD-binding domain with a Rossman fold and a C-terminal substrate-binding domain.</text>
</comment>
<dbReference type="GO" id="GO:0046677">
    <property type="term" value="P:response to antibiotic"/>
    <property type="evidence" value="ECO:0007669"/>
    <property type="project" value="InterPro"/>
</dbReference>
<dbReference type="AlphaFoldDB" id="A0A291SZZ4"/>
<organism evidence="2 3">
    <name type="scientific">Streptomyces malaysiensis</name>
    <dbReference type="NCBI Taxonomy" id="92644"/>
    <lineage>
        <taxon>Bacteria</taxon>
        <taxon>Bacillati</taxon>
        <taxon>Actinomycetota</taxon>
        <taxon>Actinomycetes</taxon>
        <taxon>Kitasatosporales</taxon>
        <taxon>Streptomycetaceae</taxon>
        <taxon>Streptomyces</taxon>
        <taxon>Streptomyces violaceusniger group</taxon>
    </lineage>
</organism>
<dbReference type="GeneID" id="303176499"/>
<evidence type="ECO:0000313" key="3">
    <source>
        <dbReference type="Proteomes" id="UP000236520"/>
    </source>
</evidence>
<comment type="function">
    <text evidence="1">An FAD-requiring monooxygenase active on some tetracycline antibiotic derivatives, which leads to their inactivation. Hydroxylates carbon 11a of tetracycline and some analogs.</text>
</comment>
<dbReference type="SUPFAM" id="SSF51905">
    <property type="entry name" value="FAD/NAD(P)-binding domain"/>
    <property type="match status" value="1"/>
</dbReference>
<keyword evidence="3" id="KW-1185">Reference proteome</keyword>
<dbReference type="HAMAP" id="MF_00845">
    <property type="entry name" value="TetX_monooxygenase"/>
    <property type="match status" value="1"/>
</dbReference>
<gene>
    <name evidence="2" type="ORF">SMF913_27469</name>
</gene>
<dbReference type="InterPro" id="IPR002938">
    <property type="entry name" value="FAD-bd"/>
</dbReference>